<dbReference type="AlphaFoldDB" id="A0AAU9IXZ3"/>
<dbReference type="EMBL" id="CAJZBQ010000015">
    <property type="protein sequence ID" value="CAG9316140.1"/>
    <property type="molecule type" value="Genomic_DNA"/>
</dbReference>
<dbReference type="PANTHER" id="PTHR34894">
    <property type="entry name" value="SAM-DEPENDENT METHYLTRANSFERASE RSMI, CONSERVED SITE"/>
    <property type="match status" value="1"/>
</dbReference>
<dbReference type="PROSITE" id="PS50222">
    <property type="entry name" value="EF_HAND_2"/>
    <property type="match status" value="1"/>
</dbReference>
<evidence type="ECO:0000256" key="1">
    <source>
        <dbReference type="ARBA" id="ARBA00023054"/>
    </source>
</evidence>
<dbReference type="Pfam" id="PF10211">
    <property type="entry name" value="Ax_dynein_light"/>
    <property type="match status" value="1"/>
</dbReference>
<gene>
    <name evidence="5" type="ORF">BSTOLATCC_MIC15580</name>
</gene>
<organism evidence="5 6">
    <name type="scientific">Blepharisma stoltei</name>
    <dbReference type="NCBI Taxonomy" id="1481888"/>
    <lineage>
        <taxon>Eukaryota</taxon>
        <taxon>Sar</taxon>
        <taxon>Alveolata</taxon>
        <taxon>Ciliophora</taxon>
        <taxon>Postciliodesmatophora</taxon>
        <taxon>Heterotrichea</taxon>
        <taxon>Heterotrichida</taxon>
        <taxon>Blepharismidae</taxon>
        <taxon>Blepharisma</taxon>
    </lineage>
</organism>
<feature type="region of interest" description="Disordered" evidence="3">
    <location>
        <begin position="89"/>
        <end position="110"/>
    </location>
</feature>
<dbReference type="InterPro" id="IPR018247">
    <property type="entry name" value="EF_Hand_1_Ca_BS"/>
</dbReference>
<evidence type="ECO:0000313" key="5">
    <source>
        <dbReference type="EMBL" id="CAG9316140.1"/>
    </source>
</evidence>
<proteinExistence type="predicted"/>
<feature type="region of interest" description="Disordered" evidence="3">
    <location>
        <begin position="479"/>
        <end position="500"/>
    </location>
</feature>
<dbReference type="PANTHER" id="PTHR34894:SF5">
    <property type="entry name" value="EF-HAND DOMAIN-CONTAINING PROTEIN"/>
    <property type="match status" value="1"/>
</dbReference>
<keyword evidence="6" id="KW-1185">Reference proteome</keyword>
<protein>
    <recommendedName>
        <fullName evidence="4">EF-hand domain-containing protein</fullName>
    </recommendedName>
</protein>
<dbReference type="PROSITE" id="PS00018">
    <property type="entry name" value="EF_HAND_1"/>
    <property type="match status" value="1"/>
</dbReference>
<evidence type="ECO:0000256" key="3">
    <source>
        <dbReference type="SAM" id="MobiDB-lite"/>
    </source>
</evidence>
<feature type="compositionally biased region" description="Acidic residues" evidence="3">
    <location>
        <begin position="480"/>
        <end position="497"/>
    </location>
</feature>
<evidence type="ECO:0000313" key="6">
    <source>
        <dbReference type="Proteomes" id="UP001162131"/>
    </source>
</evidence>
<evidence type="ECO:0000259" key="4">
    <source>
        <dbReference type="PROSITE" id="PS50222"/>
    </source>
</evidence>
<dbReference type="Proteomes" id="UP001162131">
    <property type="component" value="Unassembled WGS sequence"/>
</dbReference>
<evidence type="ECO:0000256" key="2">
    <source>
        <dbReference type="SAM" id="Coils"/>
    </source>
</evidence>
<dbReference type="InterPro" id="IPR019347">
    <property type="entry name" value="Axonemal_dynein_light_chain"/>
</dbReference>
<feature type="coiled-coil region" evidence="2">
    <location>
        <begin position="752"/>
        <end position="779"/>
    </location>
</feature>
<sequence length="981" mass="114907">MKKSCFSKFLLLAYFLIILIIISMIHKKPSMTSRTHSTPQGDLADIFDKNRIFHTPTLPDLTSSRSLKHSITPIAIKTNIMSEFAKNKISHERQKSDIPDEERSPTYKKSTNREKINDLMETLGVLKGSKTFKLPTSIDKLKEVVSDNSKSNESEEVERLELGMPVRRKDVQALADWLDMMLKQVLSEQNEDIEALFEGALLIYNVCFHEIVRQVSVQCVERGELINRVWKAYLRILERALRIVNVKLLVQSQQFLHEKEEIHANFVIEKTRMVKEKDKFFIENEKLQRIIKTKGDEIDRMTRREERLIKKLDILQKQYETTKKEVLYLKEDNRVLQAKLNNSDVEFVERPDGVIELKPKRVLKIKRKKVDDIDEILMKDPLINKVSLMEYGEPEKIVESIRKNSEYEKELFAKLDYKDVGIDVRVLVNEEGQQTEVTELCGESCGEKYFKPPPIPVLELKKSSNFKLVDIIAQKRNEIYEEDEEDEEEEEENDEIDLEKQGKISEEQKVFILNFQEKIDQVNGLIEKMKENFAASANTHDNPFAQSLLKSISKAFVKGREKLQEKEAPLELEAAAESTSGRNRLYNNIQKVKIPKKVVQNNIAKQITYKVLNTPTFKLKHVMIKKMLLRFITQFYDITITKKNDPDPRSMHMPDIVIDTFNHKYGMPKVVETKYKQLLASCIKYKTIKRIYIFGRFLGLYDELSNDDLVVYADCLNFMKAGFYRDTQADYSEIVTVPFDKAIEYHKQFWQDRLSKEENEDLKRDLEKLKKNDKQISIDFDSYFEQIIARIEKKRKIRINFIKCIYDAADFNGDGFLEFVEFSLLVKHIAATKITEKYALELFDKFAEVFTGEHDEEVKALSFENFSHLTFLHQIFTPESLNKFSQISHEKGSIGHLQGLANTINKKIEEFKWRLTKLSNWKESKEEYENYLRGLMQKVKNPTVPDSVWVGYRLIDEESKCICIESTLFSLLPKCSRFFCK</sequence>
<keyword evidence="1 2" id="KW-0175">Coiled coil</keyword>
<reference evidence="5" key="1">
    <citation type="submission" date="2021-09" db="EMBL/GenBank/DDBJ databases">
        <authorList>
            <consortium name="AG Swart"/>
            <person name="Singh M."/>
            <person name="Singh A."/>
            <person name="Seah K."/>
            <person name="Emmerich C."/>
        </authorList>
    </citation>
    <scope>NUCLEOTIDE SEQUENCE</scope>
    <source>
        <strain evidence="5">ATCC30299</strain>
    </source>
</reference>
<comment type="caution">
    <text evidence="5">The sequence shown here is derived from an EMBL/GenBank/DDBJ whole genome shotgun (WGS) entry which is preliminary data.</text>
</comment>
<dbReference type="GO" id="GO:0005509">
    <property type="term" value="F:calcium ion binding"/>
    <property type="evidence" value="ECO:0007669"/>
    <property type="project" value="InterPro"/>
</dbReference>
<feature type="domain" description="EF-hand" evidence="4">
    <location>
        <begin position="797"/>
        <end position="832"/>
    </location>
</feature>
<accession>A0AAU9IXZ3</accession>
<name>A0AAU9IXZ3_9CILI</name>
<dbReference type="GO" id="GO:0005737">
    <property type="term" value="C:cytoplasm"/>
    <property type="evidence" value="ECO:0007669"/>
    <property type="project" value="UniProtKB-ARBA"/>
</dbReference>
<feature type="coiled-coil region" evidence="2">
    <location>
        <begin position="284"/>
        <end position="325"/>
    </location>
</feature>
<dbReference type="InterPro" id="IPR002048">
    <property type="entry name" value="EF_hand_dom"/>
</dbReference>